<dbReference type="InterPro" id="IPR045559">
    <property type="entry name" value="RHH_9"/>
</dbReference>
<comment type="caution">
    <text evidence="2">The sequence shown here is derived from an EMBL/GenBank/DDBJ whole genome shotgun (WGS) entry which is preliminary data.</text>
</comment>
<proteinExistence type="predicted"/>
<sequence>MEKRTARLTLLIDPRKKEIFEEICAAQDLTPSQVVRKLIRQYVIDNAGERELPDWLKASAKAD</sequence>
<organism evidence="2 3">
    <name type="scientific">Azonexus hydrophilus</name>
    <dbReference type="NCBI Taxonomy" id="418702"/>
    <lineage>
        <taxon>Bacteria</taxon>
        <taxon>Pseudomonadati</taxon>
        <taxon>Pseudomonadota</taxon>
        <taxon>Betaproteobacteria</taxon>
        <taxon>Rhodocyclales</taxon>
        <taxon>Azonexaceae</taxon>
        <taxon>Azonexus</taxon>
    </lineage>
</organism>
<evidence type="ECO:0000259" key="1">
    <source>
        <dbReference type="Pfam" id="PF19839"/>
    </source>
</evidence>
<protein>
    <submittedName>
        <fullName evidence="2">CopG family transcriptional regulator</fullName>
    </submittedName>
</protein>
<name>A0A1R1I2F2_9RHOO</name>
<accession>A0A1R1I2F2</accession>
<dbReference type="EMBL" id="MTHD01000004">
    <property type="protein sequence ID" value="OMG52903.1"/>
    <property type="molecule type" value="Genomic_DNA"/>
</dbReference>
<dbReference type="Pfam" id="PF19839">
    <property type="entry name" value="RHH_9"/>
    <property type="match status" value="1"/>
</dbReference>
<evidence type="ECO:0000313" key="3">
    <source>
        <dbReference type="Proteomes" id="UP000187526"/>
    </source>
</evidence>
<gene>
    <name evidence="2" type="ORF">BJN45_11650</name>
</gene>
<dbReference type="STRING" id="418702.BJN45_11650"/>
<evidence type="ECO:0000313" key="2">
    <source>
        <dbReference type="EMBL" id="OMG52903.1"/>
    </source>
</evidence>
<keyword evidence="3" id="KW-1185">Reference proteome</keyword>
<dbReference type="InterPro" id="IPR013321">
    <property type="entry name" value="Arc_rbn_hlx_hlx"/>
</dbReference>
<reference evidence="2 3" key="1">
    <citation type="submission" date="2016-10" db="EMBL/GenBank/DDBJ databases">
        <title>Alkaliphiles isolated from bioreactors.</title>
        <authorList>
            <person name="Salah Z."/>
            <person name="Rout S.P."/>
            <person name="Humphreys P.N."/>
        </authorList>
    </citation>
    <scope>NUCLEOTIDE SEQUENCE [LARGE SCALE GENOMIC DNA]</scope>
    <source>
        <strain evidence="2 3">ZS02</strain>
    </source>
</reference>
<dbReference type="AlphaFoldDB" id="A0A1R1I2F2"/>
<dbReference type="Gene3D" id="1.10.1220.10">
    <property type="entry name" value="Met repressor-like"/>
    <property type="match status" value="1"/>
</dbReference>
<dbReference type="GO" id="GO:0006355">
    <property type="term" value="P:regulation of DNA-templated transcription"/>
    <property type="evidence" value="ECO:0007669"/>
    <property type="project" value="InterPro"/>
</dbReference>
<dbReference type="Proteomes" id="UP000187526">
    <property type="component" value="Unassembled WGS sequence"/>
</dbReference>
<dbReference type="RefSeq" id="WP_076095428.1">
    <property type="nucleotide sequence ID" value="NZ_MTHD01000004.1"/>
</dbReference>
<dbReference type="SUPFAM" id="SSF47598">
    <property type="entry name" value="Ribbon-helix-helix"/>
    <property type="match status" value="1"/>
</dbReference>
<feature type="domain" description="Ribbon-helix-helix protein RHH" evidence="1">
    <location>
        <begin position="1"/>
        <end position="61"/>
    </location>
</feature>
<dbReference type="InterPro" id="IPR010985">
    <property type="entry name" value="Ribbon_hlx_hlx"/>
</dbReference>
<dbReference type="OrthoDB" id="9181780at2"/>